<evidence type="ECO:0000256" key="9">
    <source>
        <dbReference type="PIRSR" id="PIRSR618319-50"/>
    </source>
</evidence>
<dbReference type="RefSeq" id="WP_144305302.1">
    <property type="nucleotide sequence ID" value="NZ_QMIF01000006.1"/>
</dbReference>
<organism evidence="11 12">
    <name type="scientific">Oceanidesulfovibrio marinus</name>
    <dbReference type="NCBI Taxonomy" id="370038"/>
    <lineage>
        <taxon>Bacteria</taxon>
        <taxon>Pseudomonadati</taxon>
        <taxon>Thermodesulfobacteriota</taxon>
        <taxon>Desulfovibrionia</taxon>
        <taxon>Desulfovibrionales</taxon>
        <taxon>Desulfovibrionaceae</taxon>
        <taxon>Oceanidesulfovibrio</taxon>
    </lineage>
</organism>
<dbReference type="GO" id="GO:0005737">
    <property type="term" value="C:cytoplasm"/>
    <property type="evidence" value="ECO:0007669"/>
    <property type="project" value="UniProtKB-SubCell"/>
</dbReference>
<evidence type="ECO:0000256" key="1">
    <source>
        <dbReference type="ARBA" id="ARBA00001933"/>
    </source>
</evidence>
<dbReference type="SUPFAM" id="SSF53383">
    <property type="entry name" value="PLP-dependent transferases"/>
    <property type="match status" value="1"/>
</dbReference>
<dbReference type="HAMAP" id="MF_00423">
    <property type="entry name" value="SelA"/>
    <property type="match status" value="1"/>
</dbReference>
<comment type="function">
    <text evidence="8">Converts seryl-tRNA(Sec) to selenocysteinyl-tRNA(Sec) required for selenoprotein biosynthesis.</text>
</comment>
<dbReference type="PANTHER" id="PTHR32328:SF0">
    <property type="entry name" value="L-SERYL-TRNA(SEC) SELENIUM TRANSFERASE"/>
    <property type="match status" value="1"/>
</dbReference>
<comment type="caution">
    <text evidence="11">The sequence shown here is derived from an EMBL/GenBank/DDBJ whole genome shotgun (WGS) entry which is preliminary data.</text>
</comment>
<comment type="similarity">
    <text evidence="7 8">Belongs to the SelA family.</text>
</comment>
<keyword evidence="5 8" id="KW-0648">Protein biosynthesis</keyword>
<dbReference type="InterPro" id="IPR015421">
    <property type="entry name" value="PyrdxlP-dep_Trfase_major"/>
</dbReference>
<dbReference type="AlphaFoldDB" id="A0A6P1ZJW1"/>
<evidence type="ECO:0000256" key="7">
    <source>
        <dbReference type="ARBA" id="ARBA00044507"/>
    </source>
</evidence>
<evidence type="ECO:0000256" key="6">
    <source>
        <dbReference type="ARBA" id="ARBA00023266"/>
    </source>
</evidence>
<keyword evidence="3 8" id="KW-0808">Transferase</keyword>
<dbReference type="InterPro" id="IPR018319">
    <property type="entry name" value="SelA-like"/>
</dbReference>
<protein>
    <recommendedName>
        <fullName evidence="8">L-seryl-tRNA(Sec) selenium transferase</fullName>
        <ecNumber evidence="8">2.9.1.1</ecNumber>
    </recommendedName>
    <alternativeName>
        <fullName evidence="8">Selenocysteine synthase</fullName>
        <shortName evidence="8">Sec synthase</shortName>
    </alternativeName>
    <alternativeName>
        <fullName evidence="8">Selenocysteinyl-tRNA(Sec) synthase</fullName>
    </alternativeName>
</protein>
<dbReference type="Gene3D" id="3.40.640.10">
    <property type="entry name" value="Type I PLP-dependent aspartate aminotransferase-like (Major domain)"/>
    <property type="match status" value="1"/>
</dbReference>
<evidence type="ECO:0000256" key="4">
    <source>
        <dbReference type="ARBA" id="ARBA00022898"/>
    </source>
</evidence>
<dbReference type="GO" id="GO:0001514">
    <property type="term" value="P:selenocysteine incorporation"/>
    <property type="evidence" value="ECO:0007669"/>
    <property type="project" value="UniProtKB-UniRule"/>
</dbReference>
<dbReference type="EC" id="2.9.1.1" evidence="8"/>
<keyword evidence="4 8" id="KW-0663">Pyridoxal phosphate</keyword>
<dbReference type="GO" id="GO:0004125">
    <property type="term" value="F:L-seryl-tRNA(Sec) selenium transferase activity"/>
    <property type="evidence" value="ECO:0007669"/>
    <property type="project" value="UniProtKB-UniRule"/>
</dbReference>
<dbReference type="EMBL" id="QMIF01000006">
    <property type="protein sequence ID" value="TVM33637.1"/>
    <property type="molecule type" value="Genomic_DNA"/>
</dbReference>
<proteinExistence type="inferred from homology"/>
<accession>A0A6P1ZJW1</accession>
<dbReference type="PANTHER" id="PTHR32328">
    <property type="entry name" value="L-SERYL-TRNA(SEC) SELENIUM TRANSFERASE"/>
    <property type="match status" value="1"/>
</dbReference>
<dbReference type="Pfam" id="PF03841">
    <property type="entry name" value="SelA"/>
    <property type="match status" value="1"/>
</dbReference>
<evidence type="ECO:0000256" key="3">
    <source>
        <dbReference type="ARBA" id="ARBA00022679"/>
    </source>
</evidence>
<reference evidence="11 12" key="1">
    <citation type="submission" date="2018-06" db="EMBL/GenBank/DDBJ databases">
        <title>Complete genome of Desulfovibrio marinus P48SEP.</title>
        <authorList>
            <person name="Crispim J.S."/>
            <person name="Vidigal P.M.P."/>
            <person name="Silva L.C.F."/>
            <person name="Araujo L.C."/>
            <person name="Laguardia C.N."/>
            <person name="Dias R.S."/>
            <person name="Sousa M.P."/>
            <person name="Paula S.O."/>
            <person name="Silva C."/>
        </authorList>
    </citation>
    <scope>NUCLEOTIDE SEQUENCE [LARGE SCALE GENOMIC DNA]</scope>
    <source>
        <strain evidence="11 12">P48SEP</strain>
    </source>
</reference>
<comment type="cofactor">
    <cofactor evidence="1 8 9">
        <name>pyridoxal 5'-phosphate</name>
        <dbReference type="ChEBI" id="CHEBI:597326"/>
    </cofactor>
</comment>
<dbReference type="Proteomes" id="UP000434052">
    <property type="component" value="Unassembled WGS sequence"/>
</dbReference>
<name>A0A6P1ZJW1_9BACT</name>
<dbReference type="InterPro" id="IPR015424">
    <property type="entry name" value="PyrdxlP-dep_Trfase"/>
</dbReference>
<comment type="pathway">
    <text evidence="8">Aminoacyl-tRNA biosynthesis; selenocysteinyl-tRNA(Sec) biosynthesis; selenocysteinyl-tRNA(Sec) from L-seryl-tRNA(Sec) (bacterial route): step 1/1.</text>
</comment>
<dbReference type="GO" id="GO:0001717">
    <property type="term" value="P:conversion of seryl-tRNAsec to selenocys-tRNAsec"/>
    <property type="evidence" value="ECO:0007669"/>
    <property type="project" value="UniProtKB-UniRule"/>
</dbReference>
<evidence type="ECO:0000256" key="5">
    <source>
        <dbReference type="ARBA" id="ARBA00022917"/>
    </source>
</evidence>
<evidence type="ECO:0000313" key="11">
    <source>
        <dbReference type="EMBL" id="TVM33637.1"/>
    </source>
</evidence>
<evidence type="ECO:0000259" key="10">
    <source>
        <dbReference type="Pfam" id="PF12390"/>
    </source>
</evidence>
<dbReference type="Pfam" id="PF12390">
    <property type="entry name" value="Se-cys_synth_N"/>
    <property type="match status" value="1"/>
</dbReference>
<sequence>MSEKTNLYRLLPSVDGVLERLSEEPDLAARPRPLLKDLVTEALDHVRAAIRAGEVEQGDLDEAALLSKIIDTVRRRSRPHFRRVVNATGVVIHTNLGRSLLADEAVQAVTEACARYSNLEFDLHTGKRGSRYSHVEEILRRVTGAEAGLVVNNNAAAVLLVLDTLCKGGEVVVSRGELVEIGGSFRIPEVMEKSGALLREVGATNRTHLRDYENAITDETVALLKVHASNYRIIGFTKEVSIPELQEIARPRGLPVIEDLGSGNLFDFAPFAFGYEPTAQEKVAQGADVITFSGDKVLGGPQAGIIVGRAEYIERIKRNPLNRALRIDKMTLAALEATLQLYMDPELARKKVPTIAMMTVPPEELRKKADRLARRLRREVGESAAISLAPGASRVGGGSFPERDLETTLVRVEPAGGLSLEALRDRLLAGDPPLVGRIEDEAFCLDPRTLAEDELSLAAGLVAAAFSGAA</sequence>
<keyword evidence="2 8" id="KW-0963">Cytoplasm</keyword>
<comment type="subcellular location">
    <subcellularLocation>
        <location evidence="8">Cytoplasm</location>
    </subcellularLocation>
</comment>
<evidence type="ECO:0000313" key="12">
    <source>
        <dbReference type="Proteomes" id="UP000434052"/>
    </source>
</evidence>
<dbReference type="NCBIfam" id="TIGR00474">
    <property type="entry name" value="selA"/>
    <property type="match status" value="1"/>
</dbReference>
<evidence type="ECO:0000256" key="2">
    <source>
        <dbReference type="ARBA" id="ARBA00022490"/>
    </source>
</evidence>
<feature type="modified residue" description="N6-(pyridoxal phosphate)lysine" evidence="8 9">
    <location>
        <position position="296"/>
    </location>
</feature>
<feature type="domain" description="L-seryl-tRNA selenium transferase N-terminal" evidence="10">
    <location>
        <begin position="8"/>
        <end position="47"/>
    </location>
</feature>
<evidence type="ECO:0000256" key="8">
    <source>
        <dbReference type="HAMAP-Rule" id="MF_00423"/>
    </source>
</evidence>
<dbReference type="InterPro" id="IPR025862">
    <property type="entry name" value="SelA_trans_N_dom"/>
</dbReference>
<comment type="catalytic activity">
    <reaction evidence="8">
        <text>L-seryl-tRNA(Sec) + selenophosphate + H(+) = L-selenocysteinyl-tRNA(Sec) + phosphate</text>
        <dbReference type="Rhea" id="RHEA:22728"/>
        <dbReference type="Rhea" id="RHEA-COMP:9742"/>
        <dbReference type="Rhea" id="RHEA-COMP:9743"/>
        <dbReference type="ChEBI" id="CHEBI:15378"/>
        <dbReference type="ChEBI" id="CHEBI:16144"/>
        <dbReference type="ChEBI" id="CHEBI:43474"/>
        <dbReference type="ChEBI" id="CHEBI:78533"/>
        <dbReference type="ChEBI" id="CHEBI:78573"/>
        <dbReference type="EC" id="2.9.1.1"/>
    </reaction>
</comment>
<gene>
    <name evidence="8" type="primary">selA</name>
    <name evidence="11" type="ORF">DQK91_10420</name>
</gene>
<dbReference type="Gene3D" id="3.90.1150.180">
    <property type="match status" value="1"/>
</dbReference>
<dbReference type="UniPathway" id="UPA00906">
    <property type="reaction ID" value="UER00896"/>
</dbReference>
<dbReference type="InterPro" id="IPR004534">
    <property type="entry name" value="SelA_trans"/>
</dbReference>
<dbReference type="OrthoDB" id="9787096at2"/>
<keyword evidence="6 8" id="KW-0711">Selenium</keyword>